<evidence type="ECO:0000313" key="3">
    <source>
        <dbReference type="EMBL" id="KAJ8938644.1"/>
    </source>
</evidence>
<dbReference type="PROSITE" id="PS50966">
    <property type="entry name" value="ZF_SWIM"/>
    <property type="match status" value="1"/>
</dbReference>
<dbReference type="GO" id="GO:0008270">
    <property type="term" value="F:zinc ion binding"/>
    <property type="evidence" value="ECO:0007669"/>
    <property type="project" value="UniProtKB-KW"/>
</dbReference>
<dbReference type="EMBL" id="JANEYF010003168">
    <property type="protein sequence ID" value="KAJ8938644.1"/>
    <property type="molecule type" value="Genomic_DNA"/>
</dbReference>
<gene>
    <name evidence="3" type="ORF">NQ314_011383</name>
</gene>
<dbReference type="Proteomes" id="UP001162156">
    <property type="component" value="Unassembled WGS sequence"/>
</dbReference>
<keyword evidence="1" id="KW-0479">Metal-binding</keyword>
<organism evidence="3 4">
    <name type="scientific">Rhamnusium bicolor</name>
    <dbReference type="NCBI Taxonomy" id="1586634"/>
    <lineage>
        <taxon>Eukaryota</taxon>
        <taxon>Metazoa</taxon>
        <taxon>Ecdysozoa</taxon>
        <taxon>Arthropoda</taxon>
        <taxon>Hexapoda</taxon>
        <taxon>Insecta</taxon>
        <taxon>Pterygota</taxon>
        <taxon>Neoptera</taxon>
        <taxon>Endopterygota</taxon>
        <taxon>Coleoptera</taxon>
        <taxon>Polyphaga</taxon>
        <taxon>Cucujiformia</taxon>
        <taxon>Chrysomeloidea</taxon>
        <taxon>Cerambycidae</taxon>
        <taxon>Lepturinae</taxon>
        <taxon>Rhagiini</taxon>
        <taxon>Rhamnusium</taxon>
    </lineage>
</organism>
<protein>
    <recommendedName>
        <fullName evidence="2">SWIM-type domain-containing protein</fullName>
    </recommendedName>
</protein>
<evidence type="ECO:0000256" key="1">
    <source>
        <dbReference type="PROSITE-ProRule" id="PRU00325"/>
    </source>
</evidence>
<name>A0AAV8XJF0_9CUCU</name>
<proteinExistence type="predicted"/>
<evidence type="ECO:0000259" key="2">
    <source>
        <dbReference type="PROSITE" id="PS50966"/>
    </source>
</evidence>
<keyword evidence="1" id="KW-0863">Zinc-finger</keyword>
<dbReference type="InterPro" id="IPR007527">
    <property type="entry name" value="Znf_SWIM"/>
</dbReference>
<comment type="caution">
    <text evidence="3">The sequence shown here is derived from an EMBL/GenBank/DDBJ whole genome shotgun (WGS) entry which is preliminary data.</text>
</comment>
<evidence type="ECO:0000313" key="4">
    <source>
        <dbReference type="Proteomes" id="UP001162156"/>
    </source>
</evidence>
<dbReference type="Pfam" id="PF04434">
    <property type="entry name" value="SWIM"/>
    <property type="match status" value="1"/>
</dbReference>
<sequence>MLAASCILRVNLFKDGAIKDASCRCPRGQYLCHHVAAVCLFGHHNISVTDVECRWAAKKGSKRRSRPLAKFIWGKVMCLVIQD</sequence>
<keyword evidence="1" id="KW-0862">Zinc</keyword>
<dbReference type="AlphaFoldDB" id="A0AAV8XJF0"/>
<accession>A0AAV8XJF0</accession>
<keyword evidence="4" id="KW-1185">Reference proteome</keyword>
<reference evidence="3" key="1">
    <citation type="journal article" date="2023" name="Insect Mol. Biol.">
        <title>Genome sequencing provides insights into the evolution of gene families encoding plant cell wall-degrading enzymes in longhorned beetles.</title>
        <authorList>
            <person name="Shin N.R."/>
            <person name="Okamura Y."/>
            <person name="Kirsch R."/>
            <person name="Pauchet Y."/>
        </authorList>
    </citation>
    <scope>NUCLEOTIDE SEQUENCE</scope>
    <source>
        <strain evidence="3">RBIC_L_NR</strain>
    </source>
</reference>
<feature type="domain" description="SWIM-type" evidence="2">
    <location>
        <begin position="8"/>
        <end position="43"/>
    </location>
</feature>